<keyword evidence="5" id="KW-0813">Transport</keyword>
<dbReference type="Pfam" id="PF00690">
    <property type="entry name" value="Cation_ATPase_N"/>
    <property type="match status" value="1"/>
</dbReference>
<proteinExistence type="inferred from homology"/>
<dbReference type="InterPro" id="IPR008250">
    <property type="entry name" value="ATPase_P-typ_transduc_dom_A_sf"/>
</dbReference>
<dbReference type="PROSITE" id="PS00154">
    <property type="entry name" value="ATPASE_E1_E2"/>
    <property type="match status" value="1"/>
</dbReference>
<evidence type="ECO:0000256" key="9">
    <source>
        <dbReference type="ARBA" id="ARBA00022840"/>
    </source>
</evidence>
<dbReference type="Pfam" id="PF13246">
    <property type="entry name" value="Cation_ATPase"/>
    <property type="match status" value="1"/>
</dbReference>
<protein>
    <recommendedName>
        <fullName evidence="3">P-type Ca(2+) transporter</fullName>
        <ecNumber evidence="3">7.2.2.10</ecNumber>
    </recommendedName>
</protein>
<dbReference type="Pfam" id="PF00122">
    <property type="entry name" value="E1-E2_ATPase"/>
    <property type="match status" value="1"/>
</dbReference>
<feature type="transmembrane region" description="Helical" evidence="16">
    <location>
        <begin position="660"/>
        <end position="681"/>
    </location>
</feature>
<evidence type="ECO:0000313" key="18">
    <source>
        <dbReference type="EMBL" id="HJB57256.1"/>
    </source>
</evidence>
<dbReference type="FunFam" id="3.40.50.1000:FF:000001">
    <property type="entry name" value="Phospholipid-transporting ATPase IC"/>
    <property type="match status" value="1"/>
</dbReference>
<evidence type="ECO:0000256" key="14">
    <source>
        <dbReference type="ARBA" id="ARBA00048694"/>
    </source>
</evidence>
<comment type="similarity">
    <text evidence="2">Belongs to the cation transport ATPase (P-type) (TC 3.A.3) family. Type IIA subfamily.</text>
</comment>
<dbReference type="SMART" id="SM00831">
    <property type="entry name" value="Cation_ATPase_N"/>
    <property type="match status" value="1"/>
</dbReference>
<evidence type="ECO:0000256" key="5">
    <source>
        <dbReference type="ARBA" id="ARBA00022568"/>
    </source>
</evidence>
<dbReference type="FunFam" id="3.40.50.1000:FF:000028">
    <property type="entry name" value="Calcium-transporting P-type ATPase, putative"/>
    <property type="match status" value="1"/>
</dbReference>
<evidence type="ECO:0000256" key="2">
    <source>
        <dbReference type="ARBA" id="ARBA00005675"/>
    </source>
</evidence>
<dbReference type="NCBIfam" id="TIGR01517">
    <property type="entry name" value="ATPase-IIB_Ca"/>
    <property type="match status" value="1"/>
</dbReference>
<reference evidence="18" key="2">
    <citation type="submission" date="2021-04" db="EMBL/GenBank/DDBJ databases">
        <authorList>
            <person name="Gilroy R."/>
        </authorList>
    </citation>
    <scope>NUCLEOTIDE SEQUENCE</scope>
    <source>
        <strain evidence="18">CHK189-11263</strain>
    </source>
</reference>
<comment type="subcellular location">
    <subcellularLocation>
        <location evidence="1">Endomembrane system</location>
        <topology evidence="1">Multi-pass membrane protein</topology>
    </subcellularLocation>
</comment>
<dbReference type="InterPro" id="IPR044492">
    <property type="entry name" value="P_typ_ATPase_HD_dom"/>
</dbReference>
<organism evidence="18 19">
    <name type="scientific">Candidatus Flavonifractor intestinipullorum</name>
    <dbReference type="NCBI Taxonomy" id="2838587"/>
    <lineage>
        <taxon>Bacteria</taxon>
        <taxon>Bacillati</taxon>
        <taxon>Bacillota</taxon>
        <taxon>Clostridia</taxon>
        <taxon>Eubacteriales</taxon>
        <taxon>Oscillospiraceae</taxon>
        <taxon>Flavonifractor</taxon>
    </lineage>
</organism>
<dbReference type="InterPro" id="IPR023214">
    <property type="entry name" value="HAD_sf"/>
</dbReference>
<feature type="transmembrane region" description="Helical" evidence="16">
    <location>
        <begin position="249"/>
        <end position="268"/>
    </location>
</feature>
<dbReference type="SFLD" id="SFLDS00003">
    <property type="entry name" value="Haloacid_Dehalogenase"/>
    <property type="match status" value="1"/>
</dbReference>
<evidence type="ECO:0000256" key="7">
    <source>
        <dbReference type="ARBA" id="ARBA00022741"/>
    </source>
</evidence>
<dbReference type="InterPro" id="IPR006408">
    <property type="entry name" value="P-type_ATPase_IIB"/>
</dbReference>
<feature type="transmembrane region" description="Helical" evidence="16">
    <location>
        <begin position="274"/>
        <end position="300"/>
    </location>
</feature>
<keyword evidence="5" id="KW-0406">Ion transport</keyword>
<dbReference type="SUPFAM" id="SSF81653">
    <property type="entry name" value="Calcium ATPase, transduction domain A"/>
    <property type="match status" value="1"/>
</dbReference>
<evidence type="ECO:0000256" key="13">
    <source>
        <dbReference type="ARBA" id="ARBA00023136"/>
    </source>
</evidence>
<keyword evidence="4" id="KW-0597">Phosphoprotein</keyword>
<dbReference type="CDD" id="cd02089">
    <property type="entry name" value="P-type_ATPase_Ca_prok"/>
    <property type="match status" value="1"/>
</dbReference>
<keyword evidence="10" id="KW-0460">Magnesium</keyword>
<dbReference type="SFLD" id="SFLDF00027">
    <property type="entry name" value="p-type_atpase"/>
    <property type="match status" value="1"/>
</dbReference>
<dbReference type="PANTHER" id="PTHR42861">
    <property type="entry name" value="CALCIUM-TRANSPORTING ATPASE"/>
    <property type="match status" value="1"/>
</dbReference>
<dbReference type="SUPFAM" id="SSF56784">
    <property type="entry name" value="HAD-like"/>
    <property type="match status" value="1"/>
</dbReference>
<comment type="caution">
    <text evidence="18">The sequence shown here is derived from an EMBL/GenBank/DDBJ whole genome shotgun (WGS) entry which is preliminary data.</text>
</comment>
<dbReference type="PRINTS" id="PR00120">
    <property type="entry name" value="HATPASE"/>
</dbReference>
<dbReference type="NCBIfam" id="TIGR01494">
    <property type="entry name" value="ATPase_P-type"/>
    <property type="match status" value="2"/>
</dbReference>
<dbReference type="Gene3D" id="1.20.1110.10">
    <property type="entry name" value="Calcium-transporting ATPase, transmembrane domain"/>
    <property type="match status" value="2"/>
</dbReference>
<dbReference type="Gene3D" id="3.40.1110.10">
    <property type="entry name" value="Calcium-transporting ATPase, cytoplasmic domain N"/>
    <property type="match status" value="2"/>
</dbReference>
<sequence>MGEWHQKSAEAVLRELESDGKRGLTPGEAGRRLGRYGKNRLEQSKPPNWLLRLLGQLKDPMVLVLLGAAVLSLGASGGRDWLDAVIILVIVAANAGISLSQEDSAQRALEALRKLSAPLARVIRGGELLRVAAEDLVPGDVIELEAGDLVPADARILSGAGLRCDESAMTGESAPVSKEAEALLDPDTPLAERRNLVLSATVVTAGRARCVVTATGMDTEVGRIAGMLLGGEGGETPLQARMGEVSRTLSFLCLCLCAVMFGIGALLHRDLLELFLTAVSLAVAAIPEGLPAVVTIVLALGVQRMVKRGAIIKRLPAVETLGCAGVICSDKTGTLTQNKMTVTRVWLPRPERKELALTAAALCNDARLRYDGRGGPVCTGDPTEVALVELAAREGVDKNELEQRFPRRGELPFDAQRKRMSTLHPRKEGGFRLMVKGAPDVLLNLCRMDPAARRAAQEANEAMADQALRVLGVAYRDLEFLPKTLSAETLEQGLTFLGLMGMMDPPRPQVREAVEQCFAAGIRPVMITGDHKLTALAVARELEIFRPGDLALTGEDLDFLPQEVLEEDVERFSVYARVTPEHKMRIVRAWQARGKVVAMTGDGVNDAPALKAADIGCAMGAAGTDVAKGAADLILTDDDFSTIVRAVEEGRGIYANIRKAIHYLLSCNIGEILCIFLATVWNFAQMPLLPVQLLWLNLVTDSLPALALGVEPVEEGIMTRPPREARAPLFDRAFSLRLLWQGAMVGLLTLGAYGLGYLLPGPAEPGAAANTMAFAALTFSQLFHAFDVRSEDRSLFQIGLFSNPAMNRAFLAGAAMQLSVLCLPPLQMVFQTAPLSPRQWLSVLALAAAPLLVCEGEKALRRLRRRRTGSKSPAATGRN</sequence>
<evidence type="ECO:0000313" key="19">
    <source>
        <dbReference type="Proteomes" id="UP000824208"/>
    </source>
</evidence>
<reference evidence="18" key="1">
    <citation type="journal article" date="2021" name="PeerJ">
        <title>Extensive microbial diversity within the chicken gut microbiome revealed by metagenomics and culture.</title>
        <authorList>
            <person name="Gilroy R."/>
            <person name="Ravi A."/>
            <person name="Getino M."/>
            <person name="Pursley I."/>
            <person name="Horton D.L."/>
            <person name="Alikhan N.F."/>
            <person name="Baker D."/>
            <person name="Gharbi K."/>
            <person name="Hall N."/>
            <person name="Watson M."/>
            <person name="Adriaenssens E.M."/>
            <person name="Foster-Nyarko E."/>
            <person name="Jarju S."/>
            <person name="Secka A."/>
            <person name="Antonio M."/>
            <person name="Oren A."/>
            <person name="Chaudhuri R.R."/>
            <person name="La Ragione R."/>
            <person name="Hildebrand F."/>
            <person name="Pallen M.J."/>
        </authorList>
    </citation>
    <scope>NUCLEOTIDE SEQUENCE</scope>
    <source>
        <strain evidence="18">CHK189-11263</strain>
    </source>
</reference>
<dbReference type="Proteomes" id="UP000824208">
    <property type="component" value="Unassembled WGS sequence"/>
</dbReference>
<keyword evidence="11" id="KW-1278">Translocase</keyword>
<feature type="domain" description="Cation-transporting P-type ATPase N-terminal" evidence="17">
    <location>
        <begin position="3"/>
        <end position="77"/>
    </location>
</feature>
<dbReference type="EMBL" id="DWYC01000057">
    <property type="protein sequence ID" value="HJB57256.1"/>
    <property type="molecule type" value="Genomic_DNA"/>
</dbReference>
<dbReference type="InterPro" id="IPR004014">
    <property type="entry name" value="ATPase_P-typ_cation-transptr_N"/>
</dbReference>
<keyword evidence="7" id="KW-0547">Nucleotide-binding</keyword>
<evidence type="ECO:0000256" key="3">
    <source>
        <dbReference type="ARBA" id="ARBA00012790"/>
    </source>
</evidence>
<dbReference type="AlphaFoldDB" id="A0A9D2S5Y9"/>
<dbReference type="Pfam" id="PF00689">
    <property type="entry name" value="Cation_ATPase_C"/>
    <property type="match status" value="1"/>
</dbReference>
<name>A0A9D2S5Y9_9FIRM</name>
<feature type="transmembrane region" description="Helical" evidence="16">
    <location>
        <begin position="734"/>
        <end position="755"/>
    </location>
</feature>
<dbReference type="FunFam" id="1.20.1110.10:FF:000065">
    <property type="entry name" value="Sarcoplasmic/endoplasmic reticulum calcium ATPase 1"/>
    <property type="match status" value="1"/>
</dbReference>
<dbReference type="InterPro" id="IPR023298">
    <property type="entry name" value="ATPase_P-typ_TM_dom_sf"/>
</dbReference>
<dbReference type="GO" id="GO:0005524">
    <property type="term" value="F:ATP binding"/>
    <property type="evidence" value="ECO:0007669"/>
    <property type="project" value="UniProtKB-KW"/>
</dbReference>
<keyword evidence="5" id="KW-0109">Calcium transport</keyword>
<dbReference type="EC" id="7.2.2.10" evidence="3"/>
<dbReference type="GO" id="GO:0016020">
    <property type="term" value="C:membrane"/>
    <property type="evidence" value="ECO:0007669"/>
    <property type="project" value="InterPro"/>
</dbReference>
<evidence type="ECO:0000256" key="1">
    <source>
        <dbReference type="ARBA" id="ARBA00004127"/>
    </source>
</evidence>
<dbReference type="PRINTS" id="PR00119">
    <property type="entry name" value="CATATPASE"/>
</dbReference>
<evidence type="ECO:0000256" key="4">
    <source>
        <dbReference type="ARBA" id="ARBA00022553"/>
    </source>
</evidence>
<feature type="region of interest" description="Disordered" evidence="15">
    <location>
        <begin position="20"/>
        <end position="40"/>
    </location>
</feature>
<dbReference type="GO" id="GO:0012505">
    <property type="term" value="C:endomembrane system"/>
    <property type="evidence" value="ECO:0007669"/>
    <property type="project" value="UniProtKB-SubCell"/>
</dbReference>
<evidence type="ECO:0000259" key="17">
    <source>
        <dbReference type="SMART" id="SM00831"/>
    </source>
</evidence>
<evidence type="ECO:0000256" key="11">
    <source>
        <dbReference type="ARBA" id="ARBA00022967"/>
    </source>
</evidence>
<dbReference type="GO" id="GO:0005388">
    <property type="term" value="F:P-type calcium transporter activity"/>
    <property type="evidence" value="ECO:0007669"/>
    <property type="project" value="UniProtKB-EC"/>
</dbReference>
<dbReference type="FunFam" id="2.70.150.10:FF:000160">
    <property type="entry name" value="Sarcoplasmic/endoplasmic reticulum calcium ATPase 1"/>
    <property type="match status" value="1"/>
</dbReference>
<evidence type="ECO:0000256" key="6">
    <source>
        <dbReference type="ARBA" id="ARBA00022692"/>
    </source>
</evidence>
<dbReference type="GO" id="GO:0016887">
    <property type="term" value="F:ATP hydrolysis activity"/>
    <property type="evidence" value="ECO:0007669"/>
    <property type="project" value="InterPro"/>
</dbReference>
<dbReference type="InterPro" id="IPR023299">
    <property type="entry name" value="ATPase_P-typ_cyto_dom_N"/>
</dbReference>
<keyword evidence="9" id="KW-0067">ATP-binding</keyword>
<gene>
    <name evidence="18" type="ORF">H9714_06875</name>
</gene>
<keyword evidence="8" id="KW-0106">Calcium</keyword>
<evidence type="ECO:0000256" key="8">
    <source>
        <dbReference type="ARBA" id="ARBA00022837"/>
    </source>
</evidence>
<dbReference type="InterPro" id="IPR036412">
    <property type="entry name" value="HAD-like_sf"/>
</dbReference>
<keyword evidence="12 16" id="KW-1133">Transmembrane helix</keyword>
<dbReference type="SUPFAM" id="SSF81665">
    <property type="entry name" value="Calcium ATPase, transmembrane domain M"/>
    <property type="match status" value="1"/>
</dbReference>
<accession>A0A9D2S5Y9</accession>
<dbReference type="Gene3D" id="2.70.150.10">
    <property type="entry name" value="Calcium-transporting ATPase, cytoplasmic transduction domain A"/>
    <property type="match status" value="1"/>
</dbReference>
<dbReference type="InterPro" id="IPR059000">
    <property type="entry name" value="ATPase_P-type_domA"/>
</dbReference>
<dbReference type="InterPro" id="IPR006068">
    <property type="entry name" value="ATPase_P-typ_cation-transptr_C"/>
</dbReference>
<keyword evidence="13 16" id="KW-0472">Membrane</keyword>
<evidence type="ECO:0000256" key="15">
    <source>
        <dbReference type="SAM" id="MobiDB-lite"/>
    </source>
</evidence>
<dbReference type="InterPro" id="IPR018303">
    <property type="entry name" value="ATPase_P-typ_P_site"/>
</dbReference>
<keyword evidence="6 16" id="KW-0812">Transmembrane</keyword>
<evidence type="ECO:0000256" key="10">
    <source>
        <dbReference type="ARBA" id="ARBA00022842"/>
    </source>
</evidence>
<evidence type="ECO:0000256" key="12">
    <source>
        <dbReference type="ARBA" id="ARBA00022989"/>
    </source>
</evidence>
<evidence type="ECO:0000256" key="16">
    <source>
        <dbReference type="SAM" id="Phobius"/>
    </source>
</evidence>
<dbReference type="Gene3D" id="3.40.50.1000">
    <property type="entry name" value="HAD superfamily/HAD-like"/>
    <property type="match status" value="2"/>
</dbReference>
<dbReference type="SFLD" id="SFLDG00002">
    <property type="entry name" value="C1.7:_P-type_atpase_like"/>
    <property type="match status" value="1"/>
</dbReference>
<dbReference type="InterPro" id="IPR001757">
    <property type="entry name" value="P_typ_ATPase"/>
</dbReference>
<comment type="catalytic activity">
    <reaction evidence="14">
        <text>Ca(2+)(in) + ATP + H2O = Ca(2+)(out) + ADP + phosphate + H(+)</text>
        <dbReference type="Rhea" id="RHEA:18105"/>
        <dbReference type="ChEBI" id="CHEBI:15377"/>
        <dbReference type="ChEBI" id="CHEBI:15378"/>
        <dbReference type="ChEBI" id="CHEBI:29108"/>
        <dbReference type="ChEBI" id="CHEBI:30616"/>
        <dbReference type="ChEBI" id="CHEBI:43474"/>
        <dbReference type="ChEBI" id="CHEBI:456216"/>
        <dbReference type="EC" id="7.2.2.10"/>
    </reaction>
</comment>